<keyword evidence="3" id="KW-1185">Reference proteome</keyword>
<comment type="caution">
    <text evidence="2">The sequence shown here is derived from an EMBL/GenBank/DDBJ whole genome shotgun (WGS) entry which is preliminary data.</text>
</comment>
<keyword evidence="2" id="KW-0695">RNA-directed DNA polymerase</keyword>
<dbReference type="Gene3D" id="1.10.340.70">
    <property type="match status" value="1"/>
</dbReference>
<reference evidence="2" key="1">
    <citation type="journal article" date="2022" name="Int. J. Mol. Sci.">
        <title>Draft Genome of Tanacetum Coccineum: Genomic Comparison of Closely Related Tanacetum-Family Plants.</title>
        <authorList>
            <person name="Yamashiro T."/>
            <person name="Shiraishi A."/>
            <person name="Nakayama K."/>
            <person name="Satake H."/>
        </authorList>
    </citation>
    <scope>NUCLEOTIDE SEQUENCE</scope>
</reference>
<dbReference type="EMBL" id="BQNB010020024">
    <property type="protein sequence ID" value="GJT91493.1"/>
    <property type="molecule type" value="Genomic_DNA"/>
</dbReference>
<feature type="domain" description="Integrase catalytic" evidence="1">
    <location>
        <begin position="175"/>
        <end position="338"/>
    </location>
</feature>
<proteinExistence type="predicted"/>
<protein>
    <submittedName>
        <fullName evidence="2">Reverse transcriptase domain-containing protein</fullName>
    </submittedName>
</protein>
<keyword evidence="2" id="KW-0808">Transferase</keyword>
<sequence>MRQRRWLELLSDYDCDICYHPGKENVVADALSRKERSRPLRVRALVMTMGLNLPKKILEAQTESLKPENLSVEDVKGMLRKDIPKEKLEPRADRTLWLKNRSWVPCFGDLRALIMHKSHKSKYSIHPGSDKMYQDLKQLYWWPNMKADIATYVGKCLTCSKVKARHQKPSGLLVQPEIPKWKWEKITMDFITKLPKTINGYDTIWVIVDRLTKSAHFLPMRENDPMEKLMRLYMKEVVTRHGVPVSIISDRDGRFTSLFWKALHEALGTRLDMSTAYHLETDGQSERTIQTLEDMLRACVIDFGKNWDRHLPLVELSYNNSYHTSIKAAPFEALYGRKCRSPVCWAEVGDAQLTGPEIIHETTEKIVQIKSRIQAARDRQKSYADLKRKPMDFQVGERVMLKVSPWKRVVRFGKREKLNPRYIGPFKVLSKVGDVAYRLELPQQLSRVHNTFHVSNLKRCFSDESFVIPLDGLRIDDKLHFVEEPVEIMDREIKQLKRSRIPIIKVRWNSKQGPEFTWEREDQFKKMYPH</sequence>
<evidence type="ECO:0000313" key="2">
    <source>
        <dbReference type="EMBL" id="GJT91493.1"/>
    </source>
</evidence>
<dbReference type="PROSITE" id="PS50994">
    <property type="entry name" value="INTEGRASE"/>
    <property type="match status" value="1"/>
</dbReference>
<dbReference type="InterPro" id="IPR001584">
    <property type="entry name" value="Integrase_cat-core"/>
</dbReference>
<reference evidence="2" key="2">
    <citation type="submission" date="2022-01" db="EMBL/GenBank/DDBJ databases">
        <authorList>
            <person name="Yamashiro T."/>
            <person name="Shiraishi A."/>
            <person name="Satake H."/>
            <person name="Nakayama K."/>
        </authorList>
    </citation>
    <scope>NUCLEOTIDE SEQUENCE</scope>
</reference>
<dbReference type="InterPro" id="IPR056924">
    <property type="entry name" value="SH3_Tf2-1"/>
</dbReference>
<name>A0ABQ5HWC3_9ASTR</name>
<gene>
    <name evidence="2" type="ORF">Tco_1080338</name>
</gene>
<evidence type="ECO:0000313" key="3">
    <source>
        <dbReference type="Proteomes" id="UP001151760"/>
    </source>
</evidence>
<evidence type="ECO:0000259" key="1">
    <source>
        <dbReference type="PROSITE" id="PS50994"/>
    </source>
</evidence>
<dbReference type="SUPFAM" id="SSF53098">
    <property type="entry name" value="Ribonuclease H-like"/>
    <property type="match status" value="1"/>
</dbReference>
<organism evidence="2 3">
    <name type="scientific">Tanacetum coccineum</name>
    <dbReference type="NCBI Taxonomy" id="301880"/>
    <lineage>
        <taxon>Eukaryota</taxon>
        <taxon>Viridiplantae</taxon>
        <taxon>Streptophyta</taxon>
        <taxon>Embryophyta</taxon>
        <taxon>Tracheophyta</taxon>
        <taxon>Spermatophyta</taxon>
        <taxon>Magnoliopsida</taxon>
        <taxon>eudicotyledons</taxon>
        <taxon>Gunneridae</taxon>
        <taxon>Pentapetalae</taxon>
        <taxon>asterids</taxon>
        <taxon>campanulids</taxon>
        <taxon>Asterales</taxon>
        <taxon>Asteraceae</taxon>
        <taxon>Asteroideae</taxon>
        <taxon>Anthemideae</taxon>
        <taxon>Anthemidinae</taxon>
        <taxon>Tanacetum</taxon>
    </lineage>
</organism>
<dbReference type="Pfam" id="PF17921">
    <property type="entry name" value="Integrase_H2C2"/>
    <property type="match status" value="1"/>
</dbReference>
<keyword evidence="2" id="KW-0548">Nucleotidyltransferase</keyword>
<dbReference type="PANTHER" id="PTHR45835:SF103">
    <property type="entry name" value="RNA-DIRECTED DNA POLYMERASE"/>
    <property type="match status" value="1"/>
</dbReference>
<dbReference type="InterPro" id="IPR041588">
    <property type="entry name" value="Integrase_H2C2"/>
</dbReference>
<dbReference type="Pfam" id="PF24626">
    <property type="entry name" value="SH3_Tf2-1"/>
    <property type="match status" value="1"/>
</dbReference>
<dbReference type="PANTHER" id="PTHR45835">
    <property type="entry name" value="YALI0A06105P"/>
    <property type="match status" value="1"/>
</dbReference>
<dbReference type="Gene3D" id="3.30.420.10">
    <property type="entry name" value="Ribonuclease H-like superfamily/Ribonuclease H"/>
    <property type="match status" value="1"/>
</dbReference>
<dbReference type="InterPro" id="IPR012337">
    <property type="entry name" value="RNaseH-like_sf"/>
</dbReference>
<dbReference type="GO" id="GO:0003964">
    <property type="term" value="F:RNA-directed DNA polymerase activity"/>
    <property type="evidence" value="ECO:0007669"/>
    <property type="project" value="UniProtKB-KW"/>
</dbReference>
<accession>A0ABQ5HWC3</accession>
<dbReference type="Proteomes" id="UP001151760">
    <property type="component" value="Unassembled WGS sequence"/>
</dbReference>
<dbReference type="InterPro" id="IPR036397">
    <property type="entry name" value="RNaseH_sf"/>
</dbReference>